<evidence type="ECO:0000259" key="11">
    <source>
        <dbReference type="Pfam" id="PF02463"/>
    </source>
</evidence>
<evidence type="ECO:0000256" key="7">
    <source>
        <dbReference type="ARBA" id="ARBA00022840"/>
    </source>
</evidence>
<organism evidence="12 13">
    <name type="scientific">Dyadobacter psychrophilus</name>
    <dbReference type="NCBI Taxonomy" id="651661"/>
    <lineage>
        <taxon>Bacteria</taxon>
        <taxon>Pseudomonadati</taxon>
        <taxon>Bacteroidota</taxon>
        <taxon>Cytophagia</taxon>
        <taxon>Cytophagales</taxon>
        <taxon>Spirosomataceae</taxon>
        <taxon>Dyadobacter</taxon>
    </lineage>
</organism>
<keyword evidence="9 10" id="KW-0742">SOS response</keyword>
<protein>
    <recommendedName>
        <fullName evidence="3 9">DNA replication and repair protein RecF</fullName>
    </recommendedName>
</protein>
<feature type="domain" description="RecF/RecN/SMC N-terminal" evidence="11">
    <location>
        <begin position="3"/>
        <end position="348"/>
    </location>
</feature>
<dbReference type="PANTHER" id="PTHR32182">
    <property type="entry name" value="DNA REPLICATION AND REPAIR PROTEIN RECF"/>
    <property type="match status" value="1"/>
</dbReference>
<dbReference type="InterPro" id="IPR042174">
    <property type="entry name" value="RecF_2"/>
</dbReference>
<name>A0A1T5H878_9BACT</name>
<evidence type="ECO:0000256" key="9">
    <source>
        <dbReference type="HAMAP-Rule" id="MF_00365"/>
    </source>
</evidence>
<evidence type="ECO:0000256" key="3">
    <source>
        <dbReference type="ARBA" id="ARBA00020170"/>
    </source>
</evidence>
<keyword evidence="5 9" id="KW-0235">DNA replication</keyword>
<evidence type="ECO:0000256" key="1">
    <source>
        <dbReference type="ARBA" id="ARBA00004496"/>
    </source>
</evidence>
<dbReference type="InterPro" id="IPR003395">
    <property type="entry name" value="RecF/RecN/SMC_N"/>
</dbReference>
<dbReference type="HAMAP" id="MF_00365">
    <property type="entry name" value="RecF"/>
    <property type="match status" value="1"/>
</dbReference>
<evidence type="ECO:0000256" key="5">
    <source>
        <dbReference type="ARBA" id="ARBA00022705"/>
    </source>
</evidence>
<evidence type="ECO:0000313" key="12">
    <source>
        <dbReference type="EMBL" id="SKC16915.1"/>
    </source>
</evidence>
<dbReference type="PANTHER" id="PTHR32182:SF0">
    <property type="entry name" value="DNA REPLICATION AND REPAIR PROTEIN RECF"/>
    <property type="match status" value="1"/>
</dbReference>
<dbReference type="GO" id="GO:0003697">
    <property type="term" value="F:single-stranded DNA binding"/>
    <property type="evidence" value="ECO:0007669"/>
    <property type="project" value="UniProtKB-UniRule"/>
</dbReference>
<keyword evidence="4 9" id="KW-0963">Cytoplasm</keyword>
<keyword evidence="9 10" id="KW-0227">DNA damage</keyword>
<dbReference type="EMBL" id="FUZA01000009">
    <property type="protein sequence ID" value="SKC16915.1"/>
    <property type="molecule type" value="Genomic_DNA"/>
</dbReference>
<evidence type="ECO:0000256" key="2">
    <source>
        <dbReference type="ARBA" id="ARBA00008016"/>
    </source>
</evidence>
<dbReference type="AlphaFoldDB" id="A0A1T5H878"/>
<dbReference type="GO" id="GO:0005524">
    <property type="term" value="F:ATP binding"/>
    <property type="evidence" value="ECO:0007669"/>
    <property type="project" value="UniProtKB-UniRule"/>
</dbReference>
<dbReference type="PROSITE" id="PS00617">
    <property type="entry name" value="RECF_1"/>
    <property type="match status" value="1"/>
</dbReference>
<dbReference type="NCBIfam" id="TIGR00611">
    <property type="entry name" value="recf"/>
    <property type="match status" value="1"/>
</dbReference>
<dbReference type="OrthoDB" id="9803889at2"/>
<dbReference type="InterPro" id="IPR018078">
    <property type="entry name" value="DNA-binding_RecF_CS"/>
</dbReference>
<dbReference type="Pfam" id="PF02463">
    <property type="entry name" value="SMC_N"/>
    <property type="match status" value="1"/>
</dbReference>
<evidence type="ECO:0000313" key="13">
    <source>
        <dbReference type="Proteomes" id="UP000190897"/>
    </source>
</evidence>
<dbReference type="GO" id="GO:0000731">
    <property type="term" value="P:DNA synthesis involved in DNA repair"/>
    <property type="evidence" value="ECO:0007669"/>
    <property type="project" value="TreeGrafter"/>
</dbReference>
<dbReference type="GO" id="GO:0009432">
    <property type="term" value="P:SOS response"/>
    <property type="evidence" value="ECO:0007669"/>
    <property type="project" value="UniProtKB-UniRule"/>
</dbReference>
<feature type="binding site" evidence="9">
    <location>
        <begin position="30"/>
        <end position="37"/>
    </location>
    <ligand>
        <name>ATP</name>
        <dbReference type="ChEBI" id="CHEBI:30616"/>
    </ligand>
</feature>
<dbReference type="RefSeq" id="WP_082217512.1">
    <property type="nucleotide sequence ID" value="NZ_FUZA01000009.1"/>
</dbReference>
<reference evidence="13" key="1">
    <citation type="submission" date="2017-02" db="EMBL/GenBank/DDBJ databases">
        <authorList>
            <person name="Varghese N."/>
            <person name="Submissions S."/>
        </authorList>
    </citation>
    <scope>NUCLEOTIDE SEQUENCE [LARGE SCALE GENOMIC DNA]</scope>
    <source>
        <strain evidence="13">DSM 22270</strain>
    </source>
</reference>
<dbReference type="Gene3D" id="1.20.1050.90">
    <property type="entry name" value="RecF/RecN/SMC, N-terminal domain"/>
    <property type="match status" value="1"/>
</dbReference>
<keyword evidence="13" id="KW-1185">Reference proteome</keyword>
<proteinExistence type="inferred from homology"/>
<dbReference type="SUPFAM" id="SSF52540">
    <property type="entry name" value="P-loop containing nucleoside triphosphate hydrolases"/>
    <property type="match status" value="1"/>
</dbReference>
<comment type="subcellular location">
    <subcellularLocation>
        <location evidence="1 9 10">Cytoplasm</location>
    </subcellularLocation>
</comment>
<dbReference type="GO" id="GO:0006302">
    <property type="term" value="P:double-strand break repair"/>
    <property type="evidence" value="ECO:0007669"/>
    <property type="project" value="TreeGrafter"/>
</dbReference>
<keyword evidence="9 10" id="KW-0234">DNA repair</keyword>
<accession>A0A1T5H878</accession>
<dbReference type="STRING" id="651661.SAMN05660293_05066"/>
<evidence type="ECO:0000256" key="4">
    <source>
        <dbReference type="ARBA" id="ARBA00022490"/>
    </source>
</evidence>
<evidence type="ECO:0000256" key="8">
    <source>
        <dbReference type="ARBA" id="ARBA00023125"/>
    </source>
</evidence>
<gene>
    <name evidence="9" type="primary">recF</name>
    <name evidence="12" type="ORF">SAMN05660293_05066</name>
</gene>
<comment type="function">
    <text evidence="9 10">The RecF protein is involved in DNA metabolism; it is required for DNA replication and normal SOS inducibility. RecF binds preferentially to single-stranded, linear DNA. It also seems to bind ATP.</text>
</comment>
<evidence type="ECO:0000256" key="10">
    <source>
        <dbReference type="RuleBase" id="RU000578"/>
    </source>
</evidence>
<dbReference type="InterPro" id="IPR001238">
    <property type="entry name" value="DNA-binding_RecF"/>
</dbReference>
<keyword evidence="8 9" id="KW-0238">DNA-binding</keyword>
<dbReference type="Gene3D" id="3.40.50.300">
    <property type="entry name" value="P-loop containing nucleotide triphosphate hydrolases"/>
    <property type="match status" value="1"/>
</dbReference>
<dbReference type="PROSITE" id="PS00618">
    <property type="entry name" value="RECF_2"/>
    <property type="match status" value="1"/>
</dbReference>
<keyword evidence="7 9" id="KW-0067">ATP-binding</keyword>
<sequence length="367" mass="42659">MWLEKLHLTYFKSYEEKAFTFGEHVNCLVGENGSGKTNLLDAIYFLSLTKSAFHNQDALGIRHTADFFVLDGIFKDSNRNTQITCSMQRGQRKIFMADKKNYDRLSDHIGLFPLVLIAPNDTDLIRDGSEERRRFFDGVLAQAAPGYLTDFLQYNKILSQRNGLLKLFAERNYVDEDLLETYNEPLIILSQRIYNHRSTFMSRFVPLFLKSYEFLSSGHEQVEVIYESEVASENFAAEFRKNRARDLHAQRTGKGIHKDEYTFEIDGVTLKKFGSQGQQKSFLIALKLAQFELLKEEKEKTPILLLDDIFDKLDDRRIQKLIELIDTGFLGQVFITDARPERSQKILENVKADVRFFEIEKIRVDSI</sequence>
<dbReference type="InterPro" id="IPR027417">
    <property type="entry name" value="P-loop_NTPase"/>
</dbReference>
<dbReference type="GO" id="GO:0005737">
    <property type="term" value="C:cytoplasm"/>
    <property type="evidence" value="ECO:0007669"/>
    <property type="project" value="UniProtKB-SubCell"/>
</dbReference>
<evidence type="ECO:0000256" key="6">
    <source>
        <dbReference type="ARBA" id="ARBA00022741"/>
    </source>
</evidence>
<comment type="similarity">
    <text evidence="2 9 10">Belongs to the RecF family.</text>
</comment>
<keyword evidence="6 9" id="KW-0547">Nucleotide-binding</keyword>
<dbReference type="Proteomes" id="UP000190897">
    <property type="component" value="Unassembled WGS sequence"/>
</dbReference>
<dbReference type="GO" id="GO:0006260">
    <property type="term" value="P:DNA replication"/>
    <property type="evidence" value="ECO:0007669"/>
    <property type="project" value="UniProtKB-UniRule"/>
</dbReference>